<dbReference type="PANTHER" id="PTHR48050">
    <property type="entry name" value="STEROL 3-BETA-GLUCOSYLTRANSFERASE"/>
    <property type="match status" value="1"/>
</dbReference>
<reference evidence="2 3" key="1">
    <citation type="journal article" date="2015" name="Genome Announc.">
        <title>Complete Genome Sequence of Clavibacter michiganensis subsp. insidiosus R1-1 Using PacBio Single-Molecule Real-Time Technology.</title>
        <authorList>
            <person name="Lu Y."/>
            <person name="Samac D.A."/>
            <person name="Glazebrook J."/>
            <person name="Ishimaru C.A."/>
        </authorList>
    </citation>
    <scope>NUCLEOTIDE SEQUENCE [LARGE SCALE GENOMIC DNA]</scope>
    <source>
        <strain evidence="2 3">R1-1</strain>
    </source>
</reference>
<evidence type="ECO:0000259" key="1">
    <source>
        <dbReference type="Pfam" id="PF06722"/>
    </source>
</evidence>
<dbReference type="Proteomes" id="UP000032604">
    <property type="component" value="Chromosome"/>
</dbReference>
<protein>
    <submittedName>
        <fullName evidence="2">Glycosyl transferase</fullName>
    </submittedName>
</protein>
<sequence length="446" mass="47079">MPSYLLCAPPIYGHLAPLVAVGRGLAARGNDITLLTGAKYRELVSDAGLRFAPLPEDVDFDDADLDGLLGEANAARGVAAIRKGMIAMFVRVIPGQHRALRALLEEGRFDAVLSESAFTGVAPYVELPRADRLPVLGLATTPVTLTSVDAAPFGAALPPGRGPLGHLRDRALTAAVRPALTRPLRRAVDAVLAEIGAAPSRTDTFDFPYLSFDELFQLSVPALEYPRRELPDTVRFVGPLRDAVGRAHDAALPEWWSDLQDGRPVVHVTQGTIDNADPGRLIAPTLRALADEDVLVVATTGGRPVEELERAFGGPLPANARAAVSVPHDLLLPLCDAVVTNGGFGGVQRMLAHGLPLVVAGSTEDKPEVAARVAWAGCGRDLRTGTPRPEAIRRAVRDVLTTPSYRARSRELARVICALPDPADVIAAGLDAAVSARRGPSATHGA</sequence>
<dbReference type="KEGG" id="cmh:VO01_00720"/>
<dbReference type="GO" id="GO:0008194">
    <property type="term" value="F:UDP-glycosyltransferase activity"/>
    <property type="evidence" value="ECO:0007669"/>
    <property type="project" value="InterPro"/>
</dbReference>
<keyword evidence="2" id="KW-0808">Transferase</keyword>
<dbReference type="EMBL" id="CP011043">
    <property type="protein sequence ID" value="AJW77864.1"/>
    <property type="molecule type" value="Genomic_DNA"/>
</dbReference>
<dbReference type="SUPFAM" id="SSF53756">
    <property type="entry name" value="UDP-Glycosyltransferase/glycogen phosphorylase"/>
    <property type="match status" value="1"/>
</dbReference>
<dbReference type="InterPro" id="IPR002213">
    <property type="entry name" value="UDP_glucos_trans"/>
</dbReference>
<dbReference type="CDD" id="cd03784">
    <property type="entry name" value="GT1_Gtf-like"/>
    <property type="match status" value="1"/>
</dbReference>
<organism evidence="2 3">
    <name type="scientific">Clavibacter michiganensis subsp. insidiosus</name>
    <dbReference type="NCBI Taxonomy" id="33014"/>
    <lineage>
        <taxon>Bacteria</taxon>
        <taxon>Bacillati</taxon>
        <taxon>Actinomycetota</taxon>
        <taxon>Actinomycetes</taxon>
        <taxon>Micrococcales</taxon>
        <taxon>Microbacteriaceae</taxon>
        <taxon>Clavibacter</taxon>
    </lineage>
</organism>
<feature type="domain" description="Erythromycin biosynthesis protein CIII-like C-terminal" evidence="1">
    <location>
        <begin position="311"/>
        <end position="427"/>
    </location>
</feature>
<name>A0A0D5CEZ8_9MICO</name>
<accession>A0A0D5CEZ8</accession>
<evidence type="ECO:0000313" key="2">
    <source>
        <dbReference type="EMBL" id="AJW77864.1"/>
    </source>
</evidence>
<gene>
    <name evidence="2" type="ORF">VO01_00720</name>
</gene>
<dbReference type="GO" id="GO:0016758">
    <property type="term" value="F:hexosyltransferase activity"/>
    <property type="evidence" value="ECO:0007669"/>
    <property type="project" value="UniProtKB-ARBA"/>
</dbReference>
<dbReference type="InterPro" id="IPR010610">
    <property type="entry name" value="EryCIII-like_C"/>
</dbReference>
<evidence type="ECO:0000313" key="3">
    <source>
        <dbReference type="Proteomes" id="UP000032604"/>
    </source>
</evidence>
<dbReference type="AlphaFoldDB" id="A0A0D5CEZ8"/>
<dbReference type="OrthoDB" id="6620093at2"/>
<dbReference type="RefSeq" id="WP_045526153.1">
    <property type="nucleotide sequence ID" value="NZ_CP011043.1"/>
</dbReference>
<dbReference type="InterPro" id="IPR050426">
    <property type="entry name" value="Glycosyltransferase_28"/>
</dbReference>
<dbReference type="Gene3D" id="3.40.50.2000">
    <property type="entry name" value="Glycogen Phosphorylase B"/>
    <property type="match status" value="2"/>
</dbReference>
<dbReference type="FunFam" id="3.40.50.2000:FF:000072">
    <property type="entry name" value="Glycosyl transferase"/>
    <property type="match status" value="1"/>
</dbReference>
<proteinExistence type="predicted"/>
<dbReference type="HOGENOM" id="CLU_000537_4_1_11"/>
<dbReference type="PANTHER" id="PTHR48050:SF13">
    <property type="entry name" value="STEROL 3-BETA-GLUCOSYLTRANSFERASE UGT80A2"/>
    <property type="match status" value="1"/>
</dbReference>
<dbReference type="PATRIC" id="fig|33014.5.peg.160"/>
<dbReference type="GO" id="GO:0017000">
    <property type="term" value="P:antibiotic biosynthetic process"/>
    <property type="evidence" value="ECO:0007669"/>
    <property type="project" value="UniProtKB-ARBA"/>
</dbReference>
<dbReference type="Pfam" id="PF06722">
    <property type="entry name" value="EryCIII-like_C"/>
    <property type="match status" value="1"/>
</dbReference>